<keyword evidence="12" id="KW-0470">Melanin biosynthesis</keyword>
<dbReference type="AlphaFoldDB" id="A0AAD1R8B3"/>
<evidence type="ECO:0000256" key="12">
    <source>
        <dbReference type="ARBA" id="ARBA00023101"/>
    </source>
</evidence>
<keyword evidence="14" id="KW-0325">Glycoprotein</keyword>
<dbReference type="GO" id="GO:0004503">
    <property type="term" value="F:tyrosinase activity"/>
    <property type="evidence" value="ECO:0007669"/>
    <property type="project" value="UniProtKB-EC"/>
</dbReference>
<keyword evidence="9" id="KW-0560">Oxidoreductase</keyword>
<dbReference type="GO" id="GO:0033162">
    <property type="term" value="C:melanosome membrane"/>
    <property type="evidence" value="ECO:0007669"/>
    <property type="project" value="UniProtKB-SubCell"/>
</dbReference>
<dbReference type="InterPro" id="IPR008922">
    <property type="entry name" value="Di-copper_centre_dom_sf"/>
</dbReference>
<dbReference type="FunFam" id="1.10.1280.10:FF:000003">
    <property type="entry name" value="Tyrosinase"/>
    <property type="match status" value="2"/>
</dbReference>
<name>A0AAD1R8B3_PELCU</name>
<evidence type="ECO:0000256" key="1">
    <source>
        <dbReference type="ARBA" id="ARBA00001973"/>
    </source>
</evidence>
<evidence type="ECO:0000259" key="20">
    <source>
        <dbReference type="PROSITE" id="PS00497"/>
    </source>
</evidence>
<evidence type="ECO:0000256" key="13">
    <source>
        <dbReference type="ARBA" id="ARBA00023136"/>
    </source>
</evidence>
<feature type="domain" description="Tyrosinase copper-binding" evidence="21">
    <location>
        <begin position="928"/>
        <end position="939"/>
    </location>
</feature>
<evidence type="ECO:0000313" key="23">
    <source>
        <dbReference type="Proteomes" id="UP001295444"/>
    </source>
</evidence>
<dbReference type="Pfam" id="PF00264">
    <property type="entry name" value="Tyrosinase"/>
    <property type="match status" value="2"/>
</dbReference>
<feature type="signal peptide" evidence="19">
    <location>
        <begin position="1"/>
        <end position="18"/>
    </location>
</feature>
<evidence type="ECO:0000256" key="6">
    <source>
        <dbReference type="ARBA" id="ARBA00022723"/>
    </source>
</evidence>
<keyword evidence="7 19" id="KW-0732">Signal</keyword>
<dbReference type="PROSITE" id="PS00497">
    <property type="entry name" value="TYROSINASE_1"/>
    <property type="match status" value="2"/>
</dbReference>
<dbReference type="PANTHER" id="PTHR11474">
    <property type="entry name" value="TYROSINASE FAMILY MEMBER"/>
    <property type="match status" value="1"/>
</dbReference>
<dbReference type="InterPro" id="IPR002227">
    <property type="entry name" value="Tyrosinase_Cu-bd"/>
</dbReference>
<evidence type="ECO:0000256" key="10">
    <source>
        <dbReference type="ARBA" id="ARBA00023008"/>
    </source>
</evidence>
<feature type="chain" id="PRO_5042135178" description="Tyrosinase" evidence="19">
    <location>
        <begin position="19"/>
        <end position="1072"/>
    </location>
</feature>
<keyword evidence="8 18" id="KW-1133">Transmembrane helix</keyword>
<keyword evidence="11" id="KW-0503">Monooxygenase</keyword>
<feature type="transmembrane region" description="Helical" evidence="18">
    <location>
        <begin position="1017"/>
        <end position="1041"/>
    </location>
</feature>
<dbReference type="Proteomes" id="UP001295444">
    <property type="component" value="Chromosome 01"/>
</dbReference>
<dbReference type="Gene3D" id="1.10.1280.10">
    <property type="entry name" value="Di-copper center containing domain from catechol oxidase"/>
    <property type="match status" value="2"/>
</dbReference>
<sequence length="1072" mass="121062">MYLLSLSCLVIFFHTCCGQFPRACSSADVLLRKECCPVWSGDNSTCGELSGRGLCQDVTVSNSVSSPQFPFSGEDDRENWPIVFYNRTCQCQGNFMGYSCGECKFGFTGPNCTVRKTMIRKEIFRMSTAERNKFVAYLNLAKHTTSVDYVISTGTYSQMNNGSNPMFADVSVYDLFVWMHYYASRDAFVGNEPNSTVWTDIDFAHDAPGFVPWHRFFLLFWEREIQKTAGDENFTIPYWDWRDAQQCDVCTDDLMGGVHPTSPDLLSPASFFSSWQIMCSQTSEYNSRRALCNGTGEGPIIRNPGKHDRNKTPSLPTSAEVEACLALTNYETDPMNKFSNFSFRNTLEGYANPLTAIVNRSQSTMHNSLHVFLNGSMSQVQGSANDPIFVLHHAFVDSIFEQWVRKPQASLTVYPESNAPIGHNRDFYMVPFIPLYTNGEFFAPSRDLGYDYDYLAETGSLGDLSWPHVHSRSSFLSKSRQPTAAGTLERQLNVQRGDTQGQQRWEVQLFHWGNPWTRTLVADTSMRSTTSGRWLLPPTSSCIWKGSLLLAIKLISCRPQKFPRACSSADVLLRKECCPVWSGDNSTCGELSGRGLCQDVTVSNSVSSPQFPFSGEDDRENWPIVFYNRTCQCQGNFMGYSCGECKFGFTGPNCTVRKTMIRKEIFRMSTAERNKFVAYLNLAKHTTSVDYVISTGTYAQMNNGSNPMFADVSVYDLFVWMHYYASRDAFVGNEPNSTVWTDIDFAHDAPGFVPWHRFFLLFWEREIQKTAGDENFTIPYWDWRDAQQCDVCTDDLMGGVHPTSPDLLSPASFFSSWQIMCSQTSEYNSRRALCNGTGEGPIIRNPGKHDRNKTPSLPTSAEVEACLALTNYETDPMNKFSNFSFRNTLEGYANPLTAIVNRSQSTMHNSLHVFLNGSMSQVQGSANDPIFVLHHAFVDSIFEQWVRKPQASLTVYPESNAPIGHNRDFYMVPFIPLYTNGEFFAPSRDLGYDYDYLAETGSVEDFLAPYLEQARQIWQWLVGAAVVGGVITAILATLIGLACRRKRKVLSEEATPLLMEVEDYRAHYQSNL</sequence>
<comment type="subcellular location">
    <subcellularLocation>
        <location evidence="2">Melanosome membrane</location>
        <topology evidence="2">Single-pass type I membrane protein</topology>
    </subcellularLocation>
</comment>
<evidence type="ECO:0000256" key="15">
    <source>
        <dbReference type="ARBA" id="ARBA00039304"/>
    </source>
</evidence>
<evidence type="ECO:0000256" key="7">
    <source>
        <dbReference type="ARBA" id="ARBA00022729"/>
    </source>
</evidence>
<dbReference type="GO" id="GO:0043473">
    <property type="term" value="P:pigmentation"/>
    <property type="evidence" value="ECO:0007669"/>
    <property type="project" value="TreeGrafter"/>
</dbReference>
<evidence type="ECO:0000259" key="21">
    <source>
        <dbReference type="PROSITE" id="PS00498"/>
    </source>
</evidence>
<keyword evidence="23" id="KW-1185">Reference proteome</keyword>
<evidence type="ECO:0000256" key="8">
    <source>
        <dbReference type="ARBA" id="ARBA00022989"/>
    </source>
</evidence>
<evidence type="ECO:0000256" key="18">
    <source>
        <dbReference type="SAM" id="Phobius"/>
    </source>
</evidence>
<dbReference type="GO" id="GO:0046872">
    <property type="term" value="F:metal ion binding"/>
    <property type="evidence" value="ECO:0007669"/>
    <property type="project" value="UniProtKB-KW"/>
</dbReference>
<evidence type="ECO:0000313" key="22">
    <source>
        <dbReference type="EMBL" id="CAH2225551.1"/>
    </source>
</evidence>
<proteinExistence type="inferred from homology"/>
<comment type="cofactor">
    <cofactor evidence="1">
        <name>Cu(2+)</name>
        <dbReference type="ChEBI" id="CHEBI:29036"/>
    </cofactor>
</comment>
<dbReference type="PRINTS" id="PR00092">
    <property type="entry name" value="TYROSINASE"/>
</dbReference>
<dbReference type="PROSITE" id="PS00498">
    <property type="entry name" value="TYROSINASE_2"/>
    <property type="match status" value="2"/>
</dbReference>
<keyword evidence="10" id="KW-0186">Copper</keyword>
<keyword evidence="6" id="KW-0479">Metal-binding</keyword>
<dbReference type="PANTHER" id="PTHR11474:SF135">
    <property type="entry name" value="LOC100125152 PROTEIN"/>
    <property type="match status" value="1"/>
</dbReference>
<comment type="function">
    <text evidence="17">This is a copper-containing oxidase that functions in the formation of pigments such as melanins and other polyphenolic compounds. Catalyzes the initial and rate limiting step in the cascade of reactions leading to melanin production from tyrosine. In addition to hydroxylating tyrosine to DOPA (3,4-dihydroxyphenylalanine), also catalyzes the oxidation of DOPA to DOPA-quinone.</text>
</comment>
<dbReference type="GO" id="GO:0042438">
    <property type="term" value="P:melanin biosynthetic process"/>
    <property type="evidence" value="ECO:0007669"/>
    <property type="project" value="UniProtKB-KW"/>
</dbReference>
<feature type="domain" description="Tyrosinase copper-binding" evidence="20">
    <location>
        <begin position="205"/>
        <end position="222"/>
    </location>
</feature>
<dbReference type="GO" id="GO:0042802">
    <property type="term" value="F:identical protein binding"/>
    <property type="evidence" value="ECO:0007669"/>
    <property type="project" value="UniProtKB-ARBA"/>
</dbReference>
<keyword evidence="13 18" id="KW-0472">Membrane</keyword>
<feature type="domain" description="Tyrosinase copper-binding" evidence="21">
    <location>
        <begin position="386"/>
        <end position="397"/>
    </location>
</feature>
<dbReference type="EMBL" id="OW240912">
    <property type="protein sequence ID" value="CAH2225551.1"/>
    <property type="molecule type" value="Genomic_DNA"/>
</dbReference>
<evidence type="ECO:0000256" key="19">
    <source>
        <dbReference type="SAM" id="SignalP"/>
    </source>
</evidence>
<dbReference type="SUPFAM" id="SSF48056">
    <property type="entry name" value="Di-copper centre-containing domain"/>
    <property type="match status" value="2"/>
</dbReference>
<evidence type="ECO:0000256" key="4">
    <source>
        <dbReference type="ARBA" id="ARBA00011906"/>
    </source>
</evidence>
<gene>
    <name evidence="22" type="ORF">PECUL_23A000301</name>
</gene>
<keyword evidence="5 18" id="KW-0812">Transmembrane</keyword>
<evidence type="ECO:0000256" key="11">
    <source>
        <dbReference type="ARBA" id="ARBA00023033"/>
    </source>
</evidence>
<evidence type="ECO:0000256" key="2">
    <source>
        <dbReference type="ARBA" id="ARBA00004573"/>
    </source>
</evidence>
<comment type="similarity">
    <text evidence="3">Belongs to the tyrosinase family.</text>
</comment>
<dbReference type="InterPro" id="IPR050316">
    <property type="entry name" value="Tyrosinase/Hemocyanin"/>
</dbReference>
<evidence type="ECO:0000256" key="3">
    <source>
        <dbReference type="ARBA" id="ARBA00009928"/>
    </source>
</evidence>
<dbReference type="EC" id="1.14.18.1" evidence="4"/>
<protein>
    <recommendedName>
        <fullName evidence="15">Tyrosinase</fullName>
        <ecNumber evidence="4">1.14.18.1</ecNumber>
    </recommendedName>
    <alternativeName>
        <fullName evidence="16">Monophenol monooxygenase</fullName>
    </alternativeName>
</protein>
<evidence type="ECO:0000256" key="5">
    <source>
        <dbReference type="ARBA" id="ARBA00022692"/>
    </source>
</evidence>
<evidence type="ECO:0000256" key="14">
    <source>
        <dbReference type="ARBA" id="ARBA00023180"/>
    </source>
</evidence>
<evidence type="ECO:0000256" key="9">
    <source>
        <dbReference type="ARBA" id="ARBA00023002"/>
    </source>
</evidence>
<reference evidence="22" key="1">
    <citation type="submission" date="2022-03" db="EMBL/GenBank/DDBJ databases">
        <authorList>
            <person name="Alioto T."/>
            <person name="Alioto T."/>
            <person name="Gomez Garrido J."/>
        </authorList>
    </citation>
    <scope>NUCLEOTIDE SEQUENCE</scope>
</reference>
<accession>A0AAD1R8B3</accession>
<feature type="domain" description="Tyrosinase copper-binding" evidence="20">
    <location>
        <begin position="747"/>
        <end position="764"/>
    </location>
</feature>
<organism evidence="22 23">
    <name type="scientific">Pelobates cultripes</name>
    <name type="common">Western spadefoot toad</name>
    <dbReference type="NCBI Taxonomy" id="61616"/>
    <lineage>
        <taxon>Eukaryota</taxon>
        <taxon>Metazoa</taxon>
        <taxon>Chordata</taxon>
        <taxon>Craniata</taxon>
        <taxon>Vertebrata</taxon>
        <taxon>Euteleostomi</taxon>
        <taxon>Amphibia</taxon>
        <taxon>Batrachia</taxon>
        <taxon>Anura</taxon>
        <taxon>Pelobatoidea</taxon>
        <taxon>Pelobatidae</taxon>
        <taxon>Pelobates</taxon>
    </lineage>
</organism>
<evidence type="ECO:0000256" key="16">
    <source>
        <dbReference type="ARBA" id="ARBA00042251"/>
    </source>
</evidence>
<evidence type="ECO:0000256" key="17">
    <source>
        <dbReference type="ARBA" id="ARBA00057114"/>
    </source>
</evidence>